<evidence type="ECO:0000313" key="2">
    <source>
        <dbReference type="EMBL" id="WAR07662.1"/>
    </source>
</evidence>
<evidence type="ECO:0000256" key="1">
    <source>
        <dbReference type="SAM" id="Phobius"/>
    </source>
</evidence>
<keyword evidence="1" id="KW-1133">Transmembrane helix</keyword>
<keyword evidence="1" id="KW-0812">Transmembrane</keyword>
<protein>
    <submittedName>
        <fullName evidence="2">Uncharacterized protein</fullName>
    </submittedName>
</protein>
<feature type="transmembrane region" description="Helical" evidence="1">
    <location>
        <begin position="61"/>
        <end position="85"/>
    </location>
</feature>
<evidence type="ECO:0000313" key="3">
    <source>
        <dbReference type="Proteomes" id="UP001164746"/>
    </source>
</evidence>
<proteinExistence type="predicted"/>
<keyword evidence="1" id="KW-0472">Membrane</keyword>
<organism evidence="2 3">
    <name type="scientific">Mya arenaria</name>
    <name type="common">Soft-shell clam</name>
    <dbReference type="NCBI Taxonomy" id="6604"/>
    <lineage>
        <taxon>Eukaryota</taxon>
        <taxon>Metazoa</taxon>
        <taxon>Spiralia</taxon>
        <taxon>Lophotrochozoa</taxon>
        <taxon>Mollusca</taxon>
        <taxon>Bivalvia</taxon>
        <taxon>Autobranchia</taxon>
        <taxon>Heteroconchia</taxon>
        <taxon>Euheterodonta</taxon>
        <taxon>Imparidentia</taxon>
        <taxon>Neoheterodontei</taxon>
        <taxon>Myida</taxon>
        <taxon>Myoidea</taxon>
        <taxon>Myidae</taxon>
        <taxon>Mya</taxon>
    </lineage>
</organism>
<accession>A0ABY7EFS4</accession>
<name>A0ABY7EFS4_MYAAR</name>
<dbReference type="Proteomes" id="UP001164746">
    <property type="component" value="Chromosome 6"/>
</dbReference>
<feature type="non-terminal residue" evidence="2">
    <location>
        <position position="91"/>
    </location>
</feature>
<dbReference type="EMBL" id="CP111017">
    <property type="protein sequence ID" value="WAR07662.1"/>
    <property type="molecule type" value="Genomic_DNA"/>
</dbReference>
<reference evidence="2" key="1">
    <citation type="submission" date="2022-11" db="EMBL/GenBank/DDBJ databases">
        <title>Centuries of genome instability and evolution in soft-shell clam transmissible cancer (bioRxiv).</title>
        <authorList>
            <person name="Hart S.F.M."/>
            <person name="Yonemitsu M.A."/>
            <person name="Giersch R.M."/>
            <person name="Beal B.F."/>
            <person name="Arriagada G."/>
            <person name="Davis B.W."/>
            <person name="Ostrander E.A."/>
            <person name="Goff S.P."/>
            <person name="Metzger M.J."/>
        </authorList>
    </citation>
    <scope>NUCLEOTIDE SEQUENCE</scope>
    <source>
        <strain evidence="2">MELC-2E11</strain>
        <tissue evidence="2">Siphon/mantle</tissue>
    </source>
</reference>
<sequence>MRRFTASEIYGYNIRMTMNVRPVMETAELRCYTNAAGRYPGSGLGARGSARDAGGMEGRGIILLVVCGLYAVFLFLAARAVSYAFSKITAP</sequence>
<gene>
    <name evidence="2" type="ORF">MAR_017620</name>
</gene>
<keyword evidence="3" id="KW-1185">Reference proteome</keyword>